<feature type="region of interest" description="Disordered" evidence="1">
    <location>
        <begin position="98"/>
        <end position="118"/>
    </location>
</feature>
<evidence type="ECO:0000256" key="1">
    <source>
        <dbReference type="SAM" id="MobiDB-lite"/>
    </source>
</evidence>
<feature type="region of interest" description="Disordered" evidence="1">
    <location>
        <begin position="1"/>
        <end position="23"/>
    </location>
</feature>
<gene>
    <name evidence="2" type="ORF">METZ01_LOCUS346056</name>
</gene>
<reference evidence="2" key="1">
    <citation type="submission" date="2018-05" db="EMBL/GenBank/DDBJ databases">
        <authorList>
            <person name="Lanie J.A."/>
            <person name="Ng W.-L."/>
            <person name="Kazmierczak K.M."/>
            <person name="Andrzejewski T.M."/>
            <person name="Davidsen T.M."/>
            <person name="Wayne K.J."/>
            <person name="Tettelin H."/>
            <person name="Glass J.I."/>
            <person name="Rusch D."/>
            <person name="Podicherti R."/>
            <person name="Tsui H.-C.T."/>
            <person name="Winkler M.E."/>
        </authorList>
    </citation>
    <scope>NUCLEOTIDE SEQUENCE</scope>
</reference>
<dbReference type="EMBL" id="UINC01119405">
    <property type="protein sequence ID" value="SVC93202.1"/>
    <property type="molecule type" value="Genomic_DNA"/>
</dbReference>
<evidence type="ECO:0000313" key="2">
    <source>
        <dbReference type="EMBL" id="SVC93202.1"/>
    </source>
</evidence>
<organism evidence="2">
    <name type="scientific">marine metagenome</name>
    <dbReference type="NCBI Taxonomy" id="408172"/>
    <lineage>
        <taxon>unclassified sequences</taxon>
        <taxon>metagenomes</taxon>
        <taxon>ecological metagenomes</taxon>
    </lineage>
</organism>
<dbReference type="AlphaFoldDB" id="A0A382R7Q1"/>
<feature type="compositionally biased region" description="Basic residues" evidence="1">
    <location>
        <begin position="7"/>
        <end position="23"/>
    </location>
</feature>
<sequence length="118" mass="13650">MATPHNVQKKRAKRNLVTKNKKRAKNIKKNHDFLIMNALKRFKKVNINSATDMEKFVEHLDPNEYGKTWGISEENSELKEKMDRIVADELQRRAEEEIVQTTDGGKLKIAPSTKDTIS</sequence>
<accession>A0A382R7Q1</accession>
<proteinExistence type="predicted"/>
<name>A0A382R7Q1_9ZZZZ</name>
<protein>
    <submittedName>
        <fullName evidence="2">Uncharacterized protein</fullName>
    </submittedName>
</protein>